<dbReference type="InterPro" id="IPR010269">
    <property type="entry name" value="T6SS_TssC-like"/>
</dbReference>
<proteinExistence type="predicted"/>
<dbReference type="PANTHER" id="PTHR35565">
    <property type="entry name" value="CYTOPLASMIC PROTEIN-RELATED"/>
    <property type="match status" value="1"/>
</dbReference>
<evidence type="ECO:0000259" key="2">
    <source>
        <dbReference type="Pfam" id="PF05943"/>
    </source>
</evidence>
<feature type="domain" description="TssC1 N-terminal" evidence="2">
    <location>
        <begin position="211"/>
        <end position="502"/>
    </location>
</feature>
<evidence type="ECO:0000313" key="4">
    <source>
        <dbReference type="Proteomes" id="UP000037660"/>
    </source>
</evidence>
<dbReference type="InterPro" id="IPR008312">
    <property type="entry name" value="T6SS_TssB1"/>
</dbReference>
<dbReference type="Proteomes" id="UP000037660">
    <property type="component" value="Unassembled WGS sequence"/>
</dbReference>
<reference evidence="3 4" key="2">
    <citation type="journal article" date="2016" name="Science">
        <title>A bacterium that degrades and assimilates poly(ethylene terephthalate).</title>
        <authorList>
            <person name="Yoshida S."/>
            <person name="Hiraga K."/>
            <person name="Takehana T."/>
            <person name="Taniguchi I."/>
            <person name="Yamaji H."/>
            <person name="Maeda Y."/>
            <person name="Toyohara K."/>
            <person name="Miyamoto K."/>
            <person name="Kimura Y."/>
            <person name="Oda K."/>
        </authorList>
    </citation>
    <scope>NUCLEOTIDE SEQUENCE [LARGE SCALE GENOMIC DNA]</scope>
    <source>
        <strain evidence="4">NBRC 110686 / TISTR 2288 / 201-F6</strain>
    </source>
</reference>
<dbReference type="InterPro" id="IPR044031">
    <property type="entry name" value="TssC1_N"/>
</dbReference>
<dbReference type="AlphaFoldDB" id="A0A0K8NWX3"/>
<evidence type="ECO:0000256" key="1">
    <source>
        <dbReference type="SAM" id="MobiDB-lite"/>
    </source>
</evidence>
<comment type="caution">
    <text evidence="3">The sequence shown here is derived from an EMBL/GenBank/DDBJ whole genome shotgun (WGS) entry which is preliminary data.</text>
</comment>
<dbReference type="EMBL" id="BBYR01000011">
    <property type="protein sequence ID" value="GAP34873.1"/>
    <property type="molecule type" value="Genomic_DNA"/>
</dbReference>
<dbReference type="PANTHER" id="PTHR35565:SF1">
    <property type="entry name" value="TYPE VI SECRETION SYSTEM CONTRACTILE SHEATH LARGE SUBUNIT"/>
    <property type="match status" value="1"/>
</dbReference>
<keyword evidence="4" id="KW-1185">Reference proteome</keyword>
<dbReference type="Pfam" id="PF05591">
    <property type="entry name" value="T6SS_VipA"/>
    <property type="match status" value="1"/>
</dbReference>
<organism evidence="3 4">
    <name type="scientific">Piscinibacter sakaiensis</name>
    <name type="common">Ideonella sakaiensis</name>
    <dbReference type="NCBI Taxonomy" id="1547922"/>
    <lineage>
        <taxon>Bacteria</taxon>
        <taxon>Pseudomonadati</taxon>
        <taxon>Pseudomonadota</taxon>
        <taxon>Betaproteobacteria</taxon>
        <taxon>Burkholderiales</taxon>
        <taxon>Sphaerotilaceae</taxon>
        <taxon>Piscinibacter</taxon>
    </lineage>
</organism>
<dbReference type="STRING" id="1547922.ISF6_0356"/>
<dbReference type="Pfam" id="PF05943">
    <property type="entry name" value="VipB"/>
    <property type="match status" value="1"/>
</dbReference>
<feature type="compositionally biased region" description="Low complexity" evidence="1">
    <location>
        <begin position="143"/>
        <end position="153"/>
    </location>
</feature>
<name>A0A0K8NWX3_PISS1</name>
<protein>
    <recommendedName>
        <fullName evidence="2">TssC1 N-terminal domain-containing protein</fullName>
    </recommendedName>
</protein>
<sequence length="516" mass="54087">MDFVIGRARPGGEPAAARGPLQRFRVLVVGDFSGRGSRREGLDTPPTFQPVRIDLDQAEAVFSRIAPRVRLALPQAPGTPFDVALNRFEDLEPEALFARLPLLARLRDLRTRLSHPATFAQAAAELRADEAARAAPPAPVPAAAPASVPASPAAAAEDDAATLARLLGGTLPPAAAPAPAAGGVAGIVDRLVRQAVAPHVVPATAHLQQPLIDSVDRALSDMLRSLLADPHWRSVEGAWRSVDRFLHGVEMDGGVQLELVDASAADLLDALVQAGGDAAQTPLAKTLAERRATQDQATGHAVVVALYEFGPGAAELALLASLAAIAAAQGAALLASAAAELALIEGGDAWQGRAPASDPAALARWQALRGSALAPHIGLVWPRLLARLPYGRRTQPVASFAFEEWLAPHAHEQLAWRPAALDLAALLARGFLEDGAELDPAAQVELEDLPAFIDRSGDDPRFQAVAEWFISEPQARAVSAAGVMPLLSHRSLPQAQVAGWRSISAGHSRLKGPWPG</sequence>
<reference evidence="4" key="1">
    <citation type="submission" date="2015-07" db="EMBL/GenBank/DDBJ databases">
        <title>Discovery of a poly(ethylene terephthalate assimilation.</title>
        <authorList>
            <person name="Yoshida S."/>
            <person name="Hiraga K."/>
            <person name="Takehana T."/>
            <person name="Taniguchi I."/>
            <person name="Yamaji H."/>
            <person name="Maeda Y."/>
            <person name="Toyohara K."/>
            <person name="Miyamoto K."/>
            <person name="Kimura Y."/>
            <person name="Oda K."/>
        </authorList>
    </citation>
    <scope>NUCLEOTIDE SEQUENCE [LARGE SCALE GENOMIC DNA]</scope>
    <source>
        <strain evidence="4">NBRC 110686 / TISTR 2288 / 201-F6</strain>
    </source>
</reference>
<accession>A0A0K8NWX3</accession>
<feature type="region of interest" description="Disordered" evidence="1">
    <location>
        <begin position="130"/>
        <end position="153"/>
    </location>
</feature>
<evidence type="ECO:0000313" key="3">
    <source>
        <dbReference type="EMBL" id="GAP34873.1"/>
    </source>
</evidence>
<gene>
    <name evidence="3" type="ORF">ISF6_0356</name>
</gene>